<proteinExistence type="predicted"/>
<comment type="caution">
    <text evidence="1">The sequence shown here is derived from an EMBL/GenBank/DDBJ whole genome shotgun (WGS) entry which is preliminary data.</text>
</comment>
<organism evidence="1 2">
    <name type="scientific">Hyalomma asiaticum</name>
    <name type="common">Tick</name>
    <dbReference type="NCBI Taxonomy" id="266040"/>
    <lineage>
        <taxon>Eukaryota</taxon>
        <taxon>Metazoa</taxon>
        <taxon>Ecdysozoa</taxon>
        <taxon>Arthropoda</taxon>
        <taxon>Chelicerata</taxon>
        <taxon>Arachnida</taxon>
        <taxon>Acari</taxon>
        <taxon>Parasitiformes</taxon>
        <taxon>Ixodida</taxon>
        <taxon>Ixodoidea</taxon>
        <taxon>Ixodidae</taxon>
        <taxon>Hyalomminae</taxon>
        <taxon>Hyalomma</taxon>
    </lineage>
</organism>
<dbReference type="Proteomes" id="UP000821845">
    <property type="component" value="Chromosome 1"/>
</dbReference>
<accession>A0ACB7TN29</accession>
<sequence length="117" mass="13294">MLFATASSRNCEKNGNLQKRLQQQKQTDSNATAAVHFERDEQQDGKHAAALEQRLRARQIANTTRGPTFSSRRISSRLSRSDQSASKTGTGLSVRRPRPRTPVYMHLLFRLCRPPCR</sequence>
<name>A0ACB7TN29_HYAAI</name>
<evidence type="ECO:0000313" key="1">
    <source>
        <dbReference type="EMBL" id="KAH6947419.1"/>
    </source>
</evidence>
<evidence type="ECO:0000313" key="2">
    <source>
        <dbReference type="Proteomes" id="UP000821845"/>
    </source>
</evidence>
<protein>
    <submittedName>
        <fullName evidence="1">Uncharacterized protein</fullName>
    </submittedName>
</protein>
<gene>
    <name evidence="1" type="ORF">HPB50_018891</name>
</gene>
<dbReference type="EMBL" id="CM023481">
    <property type="protein sequence ID" value="KAH6947419.1"/>
    <property type="molecule type" value="Genomic_DNA"/>
</dbReference>
<reference evidence="1" key="1">
    <citation type="submission" date="2020-05" db="EMBL/GenBank/DDBJ databases">
        <title>Large-scale comparative analyses of tick genomes elucidate their genetic diversity and vector capacities.</title>
        <authorList>
            <person name="Jia N."/>
            <person name="Wang J."/>
            <person name="Shi W."/>
            <person name="Du L."/>
            <person name="Sun Y."/>
            <person name="Zhan W."/>
            <person name="Jiang J."/>
            <person name="Wang Q."/>
            <person name="Zhang B."/>
            <person name="Ji P."/>
            <person name="Sakyi L.B."/>
            <person name="Cui X."/>
            <person name="Yuan T."/>
            <person name="Jiang B."/>
            <person name="Yang W."/>
            <person name="Lam T.T.-Y."/>
            <person name="Chang Q."/>
            <person name="Ding S."/>
            <person name="Wang X."/>
            <person name="Zhu J."/>
            <person name="Ruan X."/>
            <person name="Zhao L."/>
            <person name="Wei J."/>
            <person name="Que T."/>
            <person name="Du C."/>
            <person name="Cheng J."/>
            <person name="Dai P."/>
            <person name="Han X."/>
            <person name="Huang E."/>
            <person name="Gao Y."/>
            <person name="Liu J."/>
            <person name="Shao H."/>
            <person name="Ye R."/>
            <person name="Li L."/>
            <person name="Wei W."/>
            <person name="Wang X."/>
            <person name="Wang C."/>
            <person name="Yang T."/>
            <person name="Huo Q."/>
            <person name="Li W."/>
            <person name="Guo W."/>
            <person name="Chen H."/>
            <person name="Zhou L."/>
            <person name="Ni X."/>
            <person name="Tian J."/>
            <person name="Zhou Y."/>
            <person name="Sheng Y."/>
            <person name="Liu T."/>
            <person name="Pan Y."/>
            <person name="Xia L."/>
            <person name="Li J."/>
            <person name="Zhao F."/>
            <person name="Cao W."/>
        </authorList>
    </citation>
    <scope>NUCLEOTIDE SEQUENCE</scope>
    <source>
        <strain evidence="1">Hyas-2018</strain>
    </source>
</reference>
<keyword evidence="2" id="KW-1185">Reference proteome</keyword>